<evidence type="ECO:0000259" key="1">
    <source>
        <dbReference type="Pfam" id="PF13472"/>
    </source>
</evidence>
<evidence type="ECO:0000313" key="2">
    <source>
        <dbReference type="EMBL" id="KAK3058630.1"/>
    </source>
</evidence>
<organism evidence="2 3">
    <name type="scientific">Extremus antarcticus</name>
    <dbReference type="NCBI Taxonomy" id="702011"/>
    <lineage>
        <taxon>Eukaryota</taxon>
        <taxon>Fungi</taxon>
        <taxon>Dikarya</taxon>
        <taxon>Ascomycota</taxon>
        <taxon>Pezizomycotina</taxon>
        <taxon>Dothideomycetes</taxon>
        <taxon>Dothideomycetidae</taxon>
        <taxon>Mycosphaerellales</taxon>
        <taxon>Extremaceae</taxon>
        <taxon>Extremus</taxon>
    </lineage>
</organism>
<dbReference type="PANTHER" id="PTHR14209">
    <property type="entry name" value="ISOAMYL ACETATE-HYDROLYZING ESTERASE 1"/>
    <property type="match status" value="1"/>
</dbReference>
<dbReference type="InterPro" id="IPR045136">
    <property type="entry name" value="Iah1-like"/>
</dbReference>
<dbReference type="SUPFAM" id="SSF52266">
    <property type="entry name" value="SGNH hydrolase"/>
    <property type="match status" value="1"/>
</dbReference>
<dbReference type="InterPro" id="IPR036514">
    <property type="entry name" value="SGNH_hydro_sf"/>
</dbReference>
<dbReference type="Pfam" id="PF13472">
    <property type="entry name" value="Lipase_GDSL_2"/>
    <property type="match status" value="1"/>
</dbReference>
<gene>
    <name evidence="2" type="ORF">LTR09_000195</name>
</gene>
<dbReference type="EMBL" id="JAWDJX010000001">
    <property type="protein sequence ID" value="KAK3058630.1"/>
    <property type="molecule type" value="Genomic_DNA"/>
</dbReference>
<dbReference type="PANTHER" id="PTHR14209:SF19">
    <property type="entry name" value="ISOAMYL ACETATE-HYDROLYZING ESTERASE 1 HOMOLOG"/>
    <property type="match status" value="1"/>
</dbReference>
<feature type="domain" description="SGNH hydrolase-type esterase" evidence="1">
    <location>
        <begin position="6"/>
        <end position="234"/>
    </location>
</feature>
<dbReference type="Gene3D" id="3.40.50.1110">
    <property type="entry name" value="SGNH hydrolase"/>
    <property type="match status" value="1"/>
</dbReference>
<accession>A0AAJ0GJ61</accession>
<evidence type="ECO:0000313" key="3">
    <source>
        <dbReference type="Proteomes" id="UP001271007"/>
    </source>
</evidence>
<protein>
    <recommendedName>
        <fullName evidence="1">SGNH hydrolase-type esterase domain-containing protein</fullName>
    </recommendedName>
</protein>
<name>A0AAJ0GJ61_9PEZI</name>
<dbReference type="AlphaFoldDB" id="A0AAJ0GJ61"/>
<sequence length="277" mass="31247">MDQFILFGDSITQQAFSQDAPAGHEDPSGFFGPALADAYLRRLDVINRGLSGYNTRQALQVLPQVIPPPEKARVRFLTIFFGANDARLPDTYPDPQQHIPLEEFKDNVRAIASHPCVLAHTDVRIILITPPPFHERSALESDRVEDGSREPNLRRTAVAAATYAQEVRELGEQINLPVLNLWTAMMKRADYQGTGIDDGMLPGSMGDRDVQSRANTVLKSYLHDGLHFTRTAYEVLFEELMALIQRKWPDQTPEALPFVLPRWDDEEAWKVEQASLL</sequence>
<dbReference type="InterPro" id="IPR013830">
    <property type="entry name" value="SGNH_hydro"/>
</dbReference>
<reference evidence="2" key="1">
    <citation type="submission" date="2023-04" db="EMBL/GenBank/DDBJ databases">
        <title>Black Yeasts Isolated from many extreme environments.</title>
        <authorList>
            <person name="Coleine C."/>
            <person name="Stajich J.E."/>
            <person name="Selbmann L."/>
        </authorList>
    </citation>
    <scope>NUCLEOTIDE SEQUENCE</scope>
    <source>
        <strain evidence="2">CCFEE 5312</strain>
    </source>
</reference>
<keyword evidence="3" id="KW-1185">Reference proteome</keyword>
<dbReference type="Proteomes" id="UP001271007">
    <property type="component" value="Unassembled WGS sequence"/>
</dbReference>
<proteinExistence type="predicted"/>
<dbReference type="CDD" id="cd01838">
    <property type="entry name" value="Isoamyl_acetate_hydrolase_like"/>
    <property type="match status" value="1"/>
</dbReference>
<comment type="caution">
    <text evidence="2">The sequence shown here is derived from an EMBL/GenBank/DDBJ whole genome shotgun (WGS) entry which is preliminary data.</text>
</comment>